<organism evidence="1 2">
    <name type="scientific">Aldrovandia affinis</name>
    <dbReference type="NCBI Taxonomy" id="143900"/>
    <lineage>
        <taxon>Eukaryota</taxon>
        <taxon>Metazoa</taxon>
        <taxon>Chordata</taxon>
        <taxon>Craniata</taxon>
        <taxon>Vertebrata</taxon>
        <taxon>Euteleostomi</taxon>
        <taxon>Actinopterygii</taxon>
        <taxon>Neopterygii</taxon>
        <taxon>Teleostei</taxon>
        <taxon>Notacanthiformes</taxon>
        <taxon>Halosauridae</taxon>
        <taxon>Aldrovandia</taxon>
    </lineage>
</organism>
<proteinExistence type="predicted"/>
<dbReference type="AlphaFoldDB" id="A0AAD7R4E7"/>
<dbReference type="EMBL" id="JAINUG010000706">
    <property type="protein sequence ID" value="KAJ8362288.1"/>
    <property type="molecule type" value="Genomic_DNA"/>
</dbReference>
<reference evidence="1" key="1">
    <citation type="journal article" date="2023" name="Science">
        <title>Genome structures resolve the early diversification of teleost fishes.</title>
        <authorList>
            <person name="Parey E."/>
            <person name="Louis A."/>
            <person name="Montfort J."/>
            <person name="Bouchez O."/>
            <person name="Roques C."/>
            <person name="Iampietro C."/>
            <person name="Lluch J."/>
            <person name="Castinel A."/>
            <person name="Donnadieu C."/>
            <person name="Desvignes T."/>
            <person name="Floi Bucao C."/>
            <person name="Jouanno E."/>
            <person name="Wen M."/>
            <person name="Mejri S."/>
            <person name="Dirks R."/>
            <person name="Jansen H."/>
            <person name="Henkel C."/>
            <person name="Chen W.J."/>
            <person name="Zahm M."/>
            <person name="Cabau C."/>
            <person name="Klopp C."/>
            <person name="Thompson A.W."/>
            <person name="Robinson-Rechavi M."/>
            <person name="Braasch I."/>
            <person name="Lecointre G."/>
            <person name="Bobe J."/>
            <person name="Postlethwait J.H."/>
            <person name="Berthelot C."/>
            <person name="Roest Crollius H."/>
            <person name="Guiguen Y."/>
        </authorList>
    </citation>
    <scope>NUCLEOTIDE SEQUENCE</scope>
    <source>
        <strain evidence="1">NC1722</strain>
    </source>
</reference>
<comment type="caution">
    <text evidence="1">The sequence shown here is derived from an EMBL/GenBank/DDBJ whole genome shotgun (WGS) entry which is preliminary data.</text>
</comment>
<sequence length="108" mass="11539">MVMSRNGPLDFASPALVYDDEAQQANVTVGQFHQGRGVQNSPQQSVSCSLLFGLCLWVLLETRACTCVVVMAIRVSQGPGAGLRDDVTAYQRLATPTPRLTGSSTVLL</sequence>
<keyword evidence="2" id="KW-1185">Reference proteome</keyword>
<evidence type="ECO:0000313" key="2">
    <source>
        <dbReference type="Proteomes" id="UP001221898"/>
    </source>
</evidence>
<gene>
    <name evidence="1" type="ORF">AAFF_G00384700</name>
</gene>
<evidence type="ECO:0000313" key="1">
    <source>
        <dbReference type="EMBL" id="KAJ8362288.1"/>
    </source>
</evidence>
<name>A0AAD7R4E7_9TELE</name>
<dbReference type="Proteomes" id="UP001221898">
    <property type="component" value="Unassembled WGS sequence"/>
</dbReference>
<accession>A0AAD7R4E7</accession>
<protein>
    <submittedName>
        <fullName evidence="1">Uncharacterized protein</fullName>
    </submittedName>
</protein>